<evidence type="ECO:0000313" key="2">
    <source>
        <dbReference type="Proteomes" id="UP000639772"/>
    </source>
</evidence>
<gene>
    <name evidence="1" type="ORF">HPP92_012532</name>
</gene>
<sequence length="113" mass="12388">MSHKFQNKRGCNLNNKSQITMRFKLTIHSNNDKNCARTSKGTNPVVRRCIGAAKERWEGAAERLSGVVDGLQPGGVPLGPHWSRRGGVAGAKVWLECTCGTPWPMTDAWDLIG</sequence>
<dbReference type="AlphaFoldDB" id="A0A835R0L8"/>
<dbReference type="Proteomes" id="UP000639772">
    <property type="component" value="Chromosome 6"/>
</dbReference>
<name>A0A835R0L8_VANPL</name>
<comment type="caution">
    <text evidence="1">The sequence shown here is derived from an EMBL/GenBank/DDBJ whole genome shotgun (WGS) entry which is preliminary data.</text>
</comment>
<dbReference type="EMBL" id="JADCNM010000006">
    <property type="protein sequence ID" value="KAG0477813.1"/>
    <property type="molecule type" value="Genomic_DNA"/>
</dbReference>
<protein>
    <submittedName>
        <fullName evidence="1">Uncharacterized protein</fullName>
    </submittedName>
</protein>
<evidence type="ECO:0000313" key="1">
    <source>
        <dbReference type="EMBL" id="KAG0477813.1"/>
    </source>
</evidence>
<accession>A0A835R0L8</accession>
<reference evidence="1 2" key="1">
    <citation type="journal article" date="2020" name="Nat. Food">
        <title>A phased Vanilla planifolia genome enables genetic improvement of flavour and production.</title>
        <authorList>
            <person name="Hasing T."/>
            <person name="Tang H."/>
            <person name="Brym M."/>
            <person name="Khazi F."/>
            <person name="Huang T."/>
            <person name="Chambers A.H."/>
        </authorList>
    </citation>
    <scope>NUCLEOTIDE SEQUENCE [LARGE SCALE GENOMIC DNA]</scope>
    <source>
        <tissue evidence="1">Leaf</tissue>
    </source>
</reference>
<proteinExistence type="predicted"/>
<organism evidence="1 2">
    <name type="scientific">Vanilla planifolia</name>
    <name type="common">Vanilla</name>
    <dbReference type="NCBI Taxonomy" id="51239"/>
    <lineage>
        <taxon>Eukaryota</taxon>
        <taxon>Viridiplantae</taxon>
        <taxon>Streptophyta</taxon>
        <taxon>Embryophyta</taxon>
        <taxon>Tracheophyta</taxon>
        <taxon>Spermatophyta</taxon>
        <taxon>Magnoliopsida</taxon>
        <taxon>Liliopsida</taxon>
        <taxon>Asparagales</taxon>
        <taxon>Orchidaceae</taxon>
        <taxon>Vanilloideae</taxon>
        <taxon>Vanilleae</taxon>
        <taxon>Vanilla</taxon>
    </lineage>
</organism>